<dbReference type="GO" id="GO:0046872">
    <property type="term" value="F:metal ion binding"/>
    <property type="evidence" value="ECO:0007669"/>
    <property type="project" value="UniProtKB-KW"/>
</dbReference>
<comment type="cofactor">
    <cofactor evidence="4">
        <name>Mg(2+)</name>
        <dbReference type="ChEBI" id="CHEBI:18420"/>
    </cofactor>
    <text evidence="4">Binds 1 Mg(2+) ion.</text>
</comment>
<evidence type="ECO:0000256" key="2">
    <source>
        <dbReference type="ARBA" id="ARBA00022553"/>
    </source>
</evidence>
<feature type="binding site" evidence="4">
    <location>
        <position position="471"/>
    </location>
    <ligand>
        <name>Zn(2+)</name>
        <dbReference type="ChEBI" id="CHEBI:29105"/>
        <label>2</label>
    </ligand>
</feature>
<feature type="binding site" evidence="4">
    <location>
        <position position="178"/>
    </location>
    <ligand>
        <name>Mg(2+)</name>
        <dbReference type="ChEBI" id="CHEBI:18420"/>
    </ligand>
</feature>
<reference evidence="6" key="1">
    <citation type="submission" date="2022-03" db="EMBL/GenBank/DDBJ databases">
        <authorList>
            <person name="Martin C."/>
        </authorList>
    </citation>
    <scope>NUCLEOTIDE SEQUENCE</scope>
</reference>
<dbReference type="PRINTS" id="PR00113">
    <property type="entry name" value="ALKPHPHTASE"/>
</dbReference>
<evidence type="ECO:0000256" key="4">
    <source>
        <dbReference type="PIRSR" id="PIRSR601952-2"/>
    </source>
</evidence>
<dbReference type="EC" id="3.1.3.1" evidence="1"/>
<accession>A0A8J1TWD2</accession>
<feature type="binding site" evidence="4">
    <location>
        <position position="385"/>
    </location>
    <ligand>
        <name>Zn(2+)</name>
        <dbReference type="ChEBI" id="CHEBI:29105"/>
        <label>2</label>
    </ligand>
</feature>
<comment type="cofactor">
    <cofactor evidence="4">
        <name>Zn(2+)</name>
        <dbReference type="ChEBI" id="CHEBI:29105"/>
    </cofactor>
    <text evidence="4">Binds 2 Zn(2+) ions.</text>
</comment>
<keyword evidence="4" id="KW-0862">Zinc</keyword>
<feature type="binding site" evidence="4">
    <location>
        <position position="67"/>
    </location>
    <ligand>
        <name>Mg(2+)</name>
        <dbReference type="ChEBI" id="CHEBI:18420"/>
    </ligand>
</feature>
<keyword evidence="4" id="KW-0479">Metal-binding</keyword>
<dbReference type="Pfam" id="PF00245">
    <property type="entry name" value="Alk_phosphatase"/>
    <property type="match status" value="1"/>
</dbReference>
<dbReference type="CDD" id="cd16012">
    <property type="entry name" value="ALP"/>
    <property type="match status" value="1"/>
</dbReference>
<dbReference type="SUPFAM" id="SSF53649">
    <property type="entry name" value="Alkaline phosphatase-like"/>
    <property type="match status" value="1"/>
</dbReference>
<feature type="binding site" evidence="4">
    <location>
        <position position="347"/>
    </location>
    <ligand>
        <name>Zn(2+)</name>
        <dbReference type="ChEBI" id="CHEBI:29105"/>
        <label>2</label>
    </ligand>
</feature>
<feature type="binding site" evidence="4">
    <location>
        <position position="180"/>
    </location>
    <ligand>
        <name>Mg(2+)</name>
        <dbReference type="ChEBI" id="CHEBI:18420"/>
    </ligand>
</feature>
<dbReference type="InterPro" id="IPR017850">
    <property type="entry name" value="Alkaline_phosphatase_core_sf"/>
</dbReference>
<dbReference type="GO" id="GO:0004035">
    <property type="term" value="F:alkaline phosphatase activity"/>
    <property type="evidence" value="ECO:0007669"/>
    <property type="project" value="UniProtKB-EC"/>
</dbReference>
<evidence type="ECO:0000313" key="7">
    <source>
        <dbReference type="Proteomes" id="UP000749559"/>
    </source>
</evidence>
<organism evidence="6 7">
    <name type="scientific">Owenia fusiformis</name>
    <name type="common">Polychaete worm</name>
    <dbReference type="NCBI Taxonomy" id="6347"/>
    <lineage>
        <taxon>Eukaryota</taxon>
        <taxon>Metazoa</taxon>
        <taxon>Spiralia</taxon>
        <taxon>Lophotrochozoa</taxon>
        <taxon>Annelida</taxon>
        <taxon>Polychaeta</taxon>
        <taxon>Sedentaria</taxon>
        <taxon>Canalipalpata</taxon>
        <taxon>Sabellida</taxon>
        <taxon>Oweniida</taxon>
        <taxon>Oweniidae</taxon>
        <taxon>Owenia</taxon>
    </lineage>
</organism>
<evidence type="ECO:0000256" key="1">
    <source>
        <dbReference type="ARBA" id="ARBA00012647"/>
    </source>
</evidence>
<gene>
    <name evidence="6" type="ORF">OFUS_LOCUS20474</name>
</gene>
<name>A0A8J1TWD2_OWEFU</name>
<evidence type="ECO:0000313" key="6">
    <source>
        <dbReference type="EMBL" id="CAH1796018.1"/>
    </source>
</evidence>
<sequence>MTAWCARQLLFVSAVLLSVAGQTLGRVNEEEKEPQFWIDKAQAELERALGRKNNYNRAKNIIFFLSDGHGPTSLTLSRIFKGQQNGKLGSEETLVYDDFPNVGYSKTYSVDHQISDSSVTATACFCGVKSNYGVIGTDGRAPRGDCTNIAERSPTCILELAQNAGMATGIVTTARITHASPGPLYAHVPEREWEDDSTMTDDAKTKGCIDIASHIMGPVGKDITVLMGGGRRHLYPNITADPEYPDRTGRRLDGRKIHEEWVKEKIDRGLNAEFVWNKEQFDAIDPNTLDHWFGSFDYSHMTYTNDTDAAGEPTLTQMTRKAIQRLQRSDKGFFLFVEGARIDHGHHDTVAHKAFEEAIEFDKSVKVGMDVTDEEDTLIIVTSDHSTPIITGSYAKRGNPVTGNTDYTDDSSHTSGGGAFSTVDGKPYTVIAYAEGPNFNDSAPRTNLTNDDLKNRNFKYPAAIPMKETGHDLTDVGIYARGPMAHLFHTTHEQNYIFHVMKFAACLGDSKTHCDNIRDKKYPGMNDECTSSAGTTFSCISLLVTSAFLTLCTFDY</sequence>
<keyword evidence="2" id="KW-0597">Phosphoprotein</keyword>
<dbReference type="PANTHER" id="PTHR11596:SF5">
    <property type="entry name" value="ALKALINE PHOSPHATASE"/>
    <property type="match status" value="1"/>
</dbReference>
<feature type="active site" description="Phosphoserine intermediate" evidence="3">
    <location>
        <position position="117"/>
    </location>
</feature>
<dbReference type="Proteomes" id="UP000749559">
    <property type="component" value="Unassembled WGS sequence"/>
</dbReference>
<comment type="caution">
    <text evidence="6">The sequence shown here is derived from an EMBL/GenBank/DDBJ whole genome shotgun (WGS) entry which is preliminary data.</text>
</comment>
<dbReference type="Gene3D" id="3.40.720.10">
    <property type="entry name" value="Alkaline Phosphatase, subunit A"/>
    <property type="match status" value="1"/>
</dbReference>
<feature type="binding site" evidence="4">
    <location>
        <position position="338"/>
    </location>
    <ligand>
        <name>Mg(2+)</name>
        <dbReference type="ChEBI" id="CHEBI:18420"/>
    </ligand>
</feature>
<dbReference type="AlphaFoldDB" id="A0A8J1TWD2"/>
<dbReference type="InterPro" id="IPR001952">
    <property type="entry name" value="Alkaline_phosphatase"/>
</dbReference>
<comment type="similarity">
    <text evidence="5">Belongs to the alkaline phosphatase family.</text>
</comment>
<evidence type="ECO:0000256" key="3">
    <source>
        <dbReference type="PIRSR" id="PIRSR601952-1"/>
    </source>
</evidence>
<protein>
    <recommendedName>
        <fullName evidence="1">alkaline phosphatase</fullName>
        <ecNumber evidence="1">3.1.3.1</ecNumber>
    </recommendedName>
</protein>
<feature type="binding site" evidence="4">
    <location>
        <position position="343"/>
    </location>
    <ligand>
        <name>Zn(2+)</name>
        <dbReference type="ChEBI" id="CHEBI:29105"/>
        <label>2</label>
    </ligand>
</feature>
<dbReference type="PANTHER" id="PTHR11596">
    <property type="entry name" value="ALKALINE PHOSPHATASE"/>
    <property type="match status" value="1"/>
</dbReference>
<dbReference type="OrthoDB" id="5818554at2759"/>
<keyword evidence="4" id="KW-0460">Magnesium</keyword>
<keyword evidence="7" id="KW-1185">Reference proteome</keyword>
<feature type="binding site" evidence="4">
    <location>
        <position position="384"/>
    </location>
    <ligand>
        <name>Zn(2+)</name>
        <dbReference type="ChEBI" id="CHEBI:29105"/>
        <label>2</label>
    </ligand>
</feature>
<dbReference type="SMART" id="SM00098">
    <property type="entry name" value="alkPPc"/>
    <property type="match status" value="1"/>
</dbReference>
<evidence type="ECO:0000256" key="5">
    <source>
        <dbReference type="RuleBase" id="RU003946"/>
    </source>
</evidence>
<dbReference type="EMBL" id="CAIIXF020000010">
    <property type="protein sequence ID" value="CAH1796018.1"/>
    <property type="molecule type" value="Genomic_DNA"/>
</dbReference>
<feature type="binding site" evidence="4">
    <location>
        <position position="67"/>
    </location>
    <ligand>
        <name>Zn(2+)</name>
        <dbReference type="ChEBI" id="CHEBI:29105"/>
        <label>2</label>
    </ligand>
</feature>
<proteinExistence type="inferred from homology"/>